<feature type="region of interest" description="Disordered" evidence="2">
    <location>
        <begin position="508"/>
        <end position="551"/>
    </location>
</feature>
<dbReference type="PROSITE" id="PS51737">
    <property type="entry name" value="RECOMBINASE_DNA_BIND"/>
    <property type="match status" value="1"/>
</dbReference>
<feature type="compositionally biased region" description="Low complexity" evidence="2">
    <location>
        <begin position="515"/>
        <end position="531"/>
    </location>
</feature>
<evidence type="ECO:0000259" key="3">
    <source>
        <dbReference type="PROSITE" id="PS51736"/>
    </source>
</evidence>
<reference evidence="5 6" key="1">
    <citation type="submission" date="2021-01" db="EMBL/GenBank/DDBJ databases">
        <title>Whole genome shotgun sequence of Asanoa iriomotensis NBRC 100142.</title>
        <authorList>
            <person name="Komaki H."/>
            <person name="Tamura T."/>
        </authorList>
    </citation>
    <scope>NUCLEOTIDE SEQUENCE [LARGE SCALE GENOMIC DNA]</scope>
    <source>
        <strain evidence="5 6">NBRC 100142</strain>
    </source>
</reference>
<feature type="coiled-coil region" evidence="1">
    <location>
        <begin position="379"/>
        <end position="441"/>
    </location>
</feature>
<organism evidence="5 6">
    <name type="scientific">Asanoa iriomotensis</name>
    <dbReference type="NCBI Taxonomy" id="234613"/>
    <lineage>
        <taxon>Bacteria</taxon>
        <taxon>Bacillati</taxon>
        <taxon>Actinomycetota</taxon>
        <taxon>Actinomycetes</taxon>
        <taxon>Micromonosporales</taxon>
        <taxon>Micromonosporaceae</taxon>
        <taxon>Asanoa</taxon>
    </lineage>
</organism>
<dbReference type="EMBL" id="BONC01000044">
    <property type="protein sequence ID" value="GIF59256.1"/>
    <property type="molecule type" value="Genomic_DNA"/>
</dbReference>
<feature type="domain" description="Resolvase/invertase-type recombinase catalytic" evidence="3">
    <location>
        <begin position="20"/>
        <end position="166"/>
    </location>
</feature>
<dbReference type="SMART" id="SM00857">
    <property type="entry name" value="Resolvase"/>
    <property type="match status" value="1"/>
</dbReference>
<evidence type="ECO:0000256" key="2">
    <source>
        <dbReference type="SAM" id="MobiDB-lite"/>
    </source>
</evidence>
<evidence type="ECO:0000313" key="5">
    <source>
        <dbReference type="EMBL" id="GIF59256.1"/>
    </source>
</evidence>
<keyword evidence="1" id="KW-0175">Coiled coil</keyword>
<proteinExistence type="predicted"/>
<protein>
    <submittedName>
        <fullName evidence="5">Recombinase RecB</fullName>
    </submittedName>
</protein>
<dbReference type="Gene3D" id="3.40.50.1390">
    <property type="entry name" value="Resolvase, N-terminal catalytic domain"/>
    <property type="match status" value="1"/>
</dbReference>
<dbReference type="RefSeq" id="WP_425546847.1">
    <property type="nucleotide sequence ID" value="NZ_BAAALU010000020.1"/>
</dbReference>
<dbReference type="PANTHER" id="PTHR30461:SF23">
    <property type="entry name" value="DNA RECOMBINASE-RELATED"/>
    <property type="match status" value="1"/>
</dbReference>
<gene>
    <name evidence="5" type="ORF">Air01nite_53510</name>
</gene>
<dbReference type="Pfam" id="PF13408">
    <property type="entry name" value="Zn_ribbon_recom"/>
    <property type="match status" value="1"/>
</dbReference>
<dbReference type="Pfam" id="PF07508">
    <property type="entry name" value="Recombinase"/>
    <property type="match status" value="1"/>
</dbReference>
<dbReference type="Gene3D" id="3.90.1750.20">
    <property type="entry name" value="Putative Large Serine Recombinase, Chain B, Domain 2"/>
    <property type="match status" value="1"/>
</dbReference>
<dbReference type="SUPFAM" id="SSF53041">
    <property type="entry name" value="Resolvase-like"/>
    <property type="match status" value="1"/>
</dbReference>
<dbReference type="InterPro" id="IPR038109">
    <property type="entry name" value="DNA_bind_recomb_sf"/>
</dbReference>
<accession>A0ABQ4C8Z8</accession>
<dbReference type="Pfam" id="PF00239">
    <property type="entry name" value="Resolvase"/>
    <property type="match status" value="1"/>
</dbReference>
<keyword evidence="6" id="KW-1185">Reference proteome</keyword>
<dbReference type="InterPro" id="IPR006119">
    <property type="entry name" value="Resolv_N"/>
</dbReference>
<dbReference type="InterPro" id="IPR036162">
    <property type="entry name" value="Resolvase-like_N_sf"/>
</dbReference>
<dbReference type="PANTHER" id="PTHR30461">
    <property type="entry name" value="DNA-INVERTASE FROM LAMBDOID PROPHAGE"/>
    <property type="match status" value="1"/>
</dbReference>
<feature type="domain" description="Recombinase" evidence="4">
    <location>
        <begin position="174"/>
        <end position="281"/>
    </location>
</feature>
<name>A0ABQ4C8Z8_9ACTN</name>
<dbReference type="InterPro" id="IPR050639">
    <property type="entry name" value="SSR_resolvase"/>
</dbReference>
<dbReference type="InterPro" id="IPR011109">
    <property type="entry name" value="DNA_bind_recombinase_dom"/>
</dbReference>
<comment type="caution">
    <text evidence="5">The sequence shown here is derived from an EMBL/GenBank/DDBJ whole genome shotgun (WGS) entry which is preliminary data.</text>
</comment>
<evidence type="ECO:0000313" key="6">
    <source>
        <dbReference type="Proteomes" id="UP000624325"/>
    </source>
</evidence>
<evidence type="ECO:0000259" key="4">
    <source>
        <dbReference type="PROSITE" id="PS51737"/>
    </source>
</evidence>
<dbReference type="PROSITE" id="PS51736">
    <property type="entry name" value="RECOMBINASES_3"/>
    <property type="match status" value="1"/>
</dbReference>
<dbReference type="Proteomes" id="UP000624325">
    <property type="component" value="Unassembled WGS sequence"/>
</dbReference>
<sequence length="551" mass="61713">MPRRRRPTRATPALPTSAVRVAIYTRRSTDEENQPFTIEAQTSKLKSYIKSQDGWTLVQEYSDDASGAKIDRPNLNRALMAARAGLYDVLLVYRVDRFTRRIRDLSALLEELDDAAVVFRSATEPFDTSTPAGRMLVQMLGVFAEFEREMIIDRVVNGMERKAGKGQWTLGVAPEGYLTDPDTQHLVPVEAEMPTIQEIFRIYTQDRVGCRMVAKKINERGMRRRSGALYSFKTIADILSNPVYIGTVLFRDVEVENAHPGIVDRETFDLAQRLLIERGENPATAAGAASEYHLTGKIRCPLCGRTYLGTVAHGRSRAYRYYTCWTRNRYGTDRCPAPRIDADRFDAIVLDALSDFYINNTDMMMEAVRGAQDHHEAVRSKLEAELAAIRSKMTQKEKAIDRYMTDYEEGAISRDVIERRIKKLSDELTDLRHNRDQLQFELDNTPDKITKAELASINTNITKIITMGHVAQRKALCELALDKIEINTATSTATPTFRVDIAHSLDTIGAPNKESAPAGSPAGAHSPSSQAVRERRPTVGPAGLEPATEGL</sequence>
<dbReference type="InterPro" id="IPR025827">
    <property type="entry name" value="Zn_ribbon_recom_dom"/>
</dbReference>
<evidence type="ECO:0000256" key="1">
    <source>
        <dbReference type="SAM" id="Coils"/>
    </source>
</evidence>
<dbReference type="CDD" id="cd03768">
    <property type="entry name" value="SR_ResInv"/>
    <property type="match status" value="1"/>
</dbReference>